<protein>
    <submittedName>
        <fullName evidence="1">Uncharacterized protein</fullName>
    </submittedName>
</protein>
<dbReference type="EMBL" id="KN398453">
    <property type="protein sequence ID" value="KHG12865.1"/>
    <property type="molecule type" value="Genomic_DNA"/>
</dbReference>
<dbReference type="AlphaFoldDB" id="A0A0B0NJ59"/>
<sequence length="27" mass="3310">MSGTCISYEMCPCKTRFRTWHRHEYSV</sequence>
<gene>
    <name evidence="1" type="ORF">F383_17986</name>
</gene>
<dbReference type="Proteomes" id="UP000032142">
    <property type="component" value="Unassembled WGS sequence"/>
</dbReference>
<evidence type="ECO:0000313" key="2">
    <source>
        <dbReference type="Proteomes" id="UP000032142"/>
    </source>
</evidence>
<accession>A0A0B0NJ59</accession>
<evidence type="ECO:0000313" key="1">
    <source>
        <dbReference type="EMBL" id="KHG12865.1"/>
    </source>
</evidence>
<keyword evidence="2" id="KW-1185">Reference proteome</keyword>
<proteinExistence type="predicted"/>
<organism evidence="1 2">
    <name type="scientific">Gossypium arboreum</name>
    <name type="common">Tree cotton</name>
    <name type="synonym">Gossypium nanking</name>
    <dbReference type="NCBI Taxonomy" id="29729"/>
    <lineage>
        <taxon>Eukaryota</taxon>
        <taxon>Viridiplantae</taxon>
        <taxon>Streptophyta</taxon>
        <taxon>Embryophyta</taxon>
        <taxon>Tracheophyta</taxon>
        <taxon>Spermatophyta</taxon>
        <taxon>Magnoliopsida</taxon>
        <taxon>eudicotyledons</taxon>
        <taxon>Gunneridae</taxon>
        <taxon>Pentapetalae</taxon>
        <taxon>rosids</taxon>
        <taxon>malvids</taxon>
        <taxon>Malvales</taxon>
        <taxon>Malvaceae</taxon>
        <taxon>Malvoideae</taxon>
        <taxon>Gossypium</taxon>
    </lineage>
</organism>
<name>A0A0B0NJ59_GOSAR</name>
<reference evidence="2" key="1">
    <citation type="submission" date="2014-09" db="EMBL/GenBank/DDBJ databases">
        <authorList>
            <person name="Mudge J."/>
            <person name="Ramaraj T."/>
            <person name="Lindquist I.E."/>
            <person name="Bharti A.K."/>
            <person name="Sundararajan A."/>
            <person name="Cameron C.T."/>
            <person name="Woodward J.E."/>
            <person name="May G.D."/>
            <person name="Brubaker C."/>
            <person name="Broadhvest J."/>
            <person name="Wilkins T.A."/>
        </authorList>
    </citation>
    <scope>NUCLEOTIDE SEQUENCE</scope>
    <source>
        <strain evidence="2">cv. AKA8401</strain>
    </source>
</reference>